<dbReference type="OrthoDB" id="9790469at2"/>
<dbReference type="RefSeq" id="WP_097320674.1">
    <property type="nucleotide sequence ID" value="NZ_OBDY01000005.1"/>
</dbReference>
<proteinExistence type="predicted"/>
<dbReference type="InterPro" id="IPR008912">
    <property type="entry name" value="Uncharacterised_CoxE"/>
</dbReference>
<accession>A0A285HU86</accession>
<feature type="region of interest" description="Disordered" evidence="1">
    <location>
        <begin position="136"/>
        <end position="155"/>
    </location>
</feature>
<dbReference type="Pfam" id="PF05762">
    <property type="entry name" value="VWA_CoxE"/>
    <property type="match status" value="1"/>
</dbReference>
<dbReference type="Proteomes" id="UP000219612">
    <property type="component" value="Unassembled WGS sequence"/>
</dbReference>
<protein>
    <recommendedName>
        <fullName evidence="4">VWFA domain-containing protein</fullName>
    </recommendedName>
</protein>
<evidence type="ECO:0000313" key="2">
    <source>
        <dbReference type="EMBL" id="SNY39193.1"/>
    </source>
</evidence>
<dbReference type="PANTHER" id="PTHR39338">
    <property type="entry name" value="BLL5662 PROTEIN-RELATED"/>
    <property type="match status" value="1"/>
</dbReference>
<name>A0A285HU86_9ACTN</name>
<organism evidence="2 3">
    <name type="scientific">Paractinoplanes atraurantiacus</name>
    <dbReference type="NCBI Taxonomy" id="1036182"/>
    <lineage>
        <taxon>Bacteria</taxon>
        <taxon>Bacillati</taxon>
        <taxon>Actinomycetota</taxon>
        <taxon>Actinomycetes</taxon>
        <taxon>Micromonosporales</taxon>
        <taxon>Micromonosporaceae</taxon>
        <taxon>Paractinoplanes</taxon>
    </lineage>
</organism>
<feature type="compositionally biased region" description="Basic residues" evidence="1">
    <location>
        <begin position="142"/>
        <end position="155"/>
    </location>
</feature>
<gene>
    <name evidence="2" type="ORF">SAMN05421748_105325</name>
</gene>
<dbReference type="InterPro" id="IPR036465">
    <property type="entry name" value="vWFA_dom_sf"/>
</dbReference>
<dbReference type="CDD" id="cd00198">
    <property type="entry name" value="vWFA"/>
    <property type="match status" value="1"/>
</dbReference>
<reference evidence="3" key="1">
    <citation type="submission" date="2017-09" db="EMBL/GenBank/DDBJ databases">
        <authorList>
            <person name="Varghese N."/>
            <person name="Submissions S."/>
        </authorList>
    </citation>
    <scope>NUCLEOTIDE SEQUENCE [LARGE SCALE GENOMIC DNA]</scope>
    <source>
        <strain evidence="3">CGMCC 4.6857</strain>
    </source>
</reference>
<keyword evidence="3" id="KW-1185">Reference proteome</keyword>
<dbReference type="Gene3D" id="3.40.50.410">
    <property type="entry name" value="von Willebrand factor, type A domain"/>
    <property type="match status" value="1"/>
</dbReference>
<evidence type="ECO:0008006" key="4">
    <source>
        <dbReference type="Google" id="ProtNLM"/>
    </source>
</evidence>
<dbReference type="EMBL" id="OBDY01000005">
    <property type="protein sequence ID" value="SNY39193.1"/>
    <property type="molecule type" value="Genomic_DNA"/>
</dbReference>
<evidence type="ECO:0000256" key="1">
    <source>
        <dbReference type="SAM" id="MobiDB-lite"/>
    </source>
</evidence>
<dbReference type="SUPFAM" id="SSF53300">
    <property type="entry name" value="vWA-like"/>
    <property type="match status" value="1"/>
</dbReference>
<sequence length="360" mass="39596">MTPVDVLFAFLRELRSRGLAVPVDKQRDFFAAVELMPSQFYWAGATTLVTSEAELRIYDEVFSSSFSKMIMEGFPEIGEEPTGVPGSREAGDLVLEQGGSEGLAAGRISPESTVRFPATEPDAFELLHQIRRSLPRAVPTTRSRRSQPGGRRRRVDLRSTYHDSRRTYGEVMRLHWRHRPPEERRVLVLVDVSGSMKQYSADYLRFAHAVVATCPRAEVFTFGTRLTRVTAALRVPSVDAALAGLAEVVLDAEGGTQIGESLQTFLGNAHYVTMARGALVLVLSDGLERGDCTAMTAATGRLSRLAHRLSWWSPLACDPAYRPLTRAMAAVRADLDSLTGVRDLATALTAVREGFAHVYG</sequence>
<evidence type="ECO:0000313" key="3">
    <source>
        <dbReference type="Proteomes" id="UP000219612"/>
    </source>
</evidence>
<dbReference type="AlphaFoldDB" id="A0A285HU86"/>
<dbReference type="PANTHER" id="PTHR39338:SF6">
    <property type="entry name" value="BLL5662 PROTEIN"/>
    <property type="match status" value="1"/>
</dbReference>